<dbReference type="EMBL" id="JAFBMS010000002">
    <property type="protein sequence ID" value="KAG9355142.1"/>
    <property type="molecule type" value="Genomic_DNA"/>
</dbReference>
<proteinExistence type="predicted"/>
<sequence>MELLYDYLLMATDAPGTSVMSPMKVQSVWSSSLFSILSVLVLDWFPVSMSIMVPLPLALKPNPSTSSCHSTMAPGAISLWLGCSRRWNSLPKAVMLKNSLSLLSPDPWDTSLLTRCLWLAERRCDRNKTAANNGI</sequence>
<name>A0A8T2PUJ4_9TELE</name>
<dbReference type="Proteomes" id="UP000824540">
    <property type="component" value="Unassembled WGS sequence"/>
</dbReference>
<evidence type="ECO:0000313" key="1">
    <source>
        <dbReference type="EMBL" id="KAG9355142.1"/>
    </source>
</evidence>
<reference evidence="1" key="1">
    <citation type="thesis" date="2021" institute="BYU ScholarsArchive" country="Provo, UT, USA">
        <title>Applications of and Algorithms for Genome Assembly and Genomic Analyses with an Emphasis on Marine Teleosts.</title>
        <authorList>
            <person name="Pickett B.D."/>
        </authorList>
    </citation>
    <scope>NUCLEOTIDE SEQUENCE</scope>
    <source>
        <strain evidence="1">HI-2016</strain>
    </source>
</reference>
<organism evidence="1 2">
    <name type="scientific">Albula glossodonta</name>
    <name type="common">roundjaw bonefish</name>
    <dbReference type="NCBI Taxonomy" id="121402"/>
    <lineage>
        <taxon>Eukaryota</taxon>
        <taxon>Metazoa</taxon>
        <taxon>Chordata</taxon>
        <taxon>Craniata</taxon>
        <taxon>Vertebrata</taxon>
        <taxon>Euteleostomi</taxon>
        <taxon>Actinopterygii</taxon>
        <taxon>Neopterygii</taxon>
        <taxon>Teleostei</taxon>
        <taxon>Albuliformes</taxon>
        <taxon>Albulidae</taxon>
        <taxon>Albula</taxon>
    </lineage>
</organism>
<evidence type="ECO:0000313" key="2">
    <source>
        <dbReference type="Proteomes" id="UP000824540"/>
    </source>
</evidence>
<comment type="caution">
    <text evidence="1">The sequence shown here is derived from an EMBL/GenBank/DDBJ whole genome shotgun (WGS) entry which is preliminary data.</text>
</comment>
<gene>
    <name evidence="1" type="ORF">JZ751_001855</name>
</gene>
<accession>A0A8T2PUJ4</accession>
<keyword evidence="2" id="KW-1185">Reference proteome</keyword>
<protein>
    <submittedName>
        <fullName evidence="1">Uncharacterized protein</fullName>
    </submittedName>
</protein>
<dbReference type="AlphaFoldDB" id="A0A8T2PUJ4"/>